<gene>
    <name evidence="5" type="ORF">PEDI_48950</name>
</gene>
<evidence type="ECO:0000256" key="3">
    <source>
        <dbReference type="ARBA" id="ARBA00023295"/>
    </source>
</evidence>
<keyword evidence="3 4" id="KW-0326">Glycosidase</keyword>
<comment type="similarity">
    <text evidence="1 4">Belongs to the glycosyl hydrolase 28 family.</text>
</comment>
<dbReference type="Proteomes" id="UP001310022">
    <property type="component" value="Unassembled WGS sequence"/>
</dbReference>
<dbReference type="GO" id="GO:0004650">
    <property type="term" value="F:polygalacturonase activity"/>
    <property type="evidence" value="ECO:0007669"/>
    <property type="project" value="InterPro"/>
</dbReference>
<proteinExistence type="inferred from homology"/>
<dbReference type="Pfam" id="PF00295">
    <property type="entry name" value="Glyco_hydro_28"/>
    <property type="match status" value="1"/>
</dbReference>
<name>A0AAN4W2W7_9BACT</name>
<evidence type="ECO:0000256" key="1">
    <source>
        <dbReference type="ARBA" id="ARBA00008834"/>
    </source>
</evidence>
<accession>A0AAN4W2W7</accession>
<organism evidence="5 6">
    <name type="scientific">Persicobacter diffluens</name>
    <dbReference type="NCBI Taxonomy" id="981"/>
    <lineage>
        <taxon>Bacteria</taxon>
        <taxon>Pseudomonadati</taxon>
        <taxon>Bacteroidota</taxon>
        <taxon>Cytophagia</taxon>
        <taxon>Cytophagales</taxon>
        <taxon>Persicobacteraceae</taxon>
        <taxon>Persicobacter</taxon>
    </lineage>
</organism>
<dbReference type="InterPro" id="IPR012334">
    <property type="entry name" value="Pectin_lyas_fold"/>
</dbReference>
<dbReference type="InterPro" id="IPR000743">
    <property type="entry name" value="Glyco_hydro_28"/>
</dbReference>
<evidence type="ECO:0000256" key="4">
    <source>
        <dbReference type="RuleBase" id="RU361169"/>
    </source>
</evidence>
<dbReference type="SUPFAM" id="SSF51126">
    <property type="entry name" value="Pectin lyase-like"/>
    <property type="match status" value="1"/>
</dbReference>
<dbReference type="Gene3D" id="2.160.20.10">
    <property type="entry name" value="Single-stranded right-handed beta-helix, Pectin lyase-like"/>
    <property type="match status" value="1"/>
</dbReference>
<dbReference type="AlphaFoldDB" id="A0AAN4W2W7"/>
<evidence type="ECO:0000256" key="2">
    <source>
        <dbReference type="ARBA" id="ARBA00022801"/>
    </source>
</evidence>
<dbReference type="InterPro" id="IPR011050">
    <property type="entry name" value="Pectin_lyase_fold/virulence"/>
</dbReference>
<comment type="caution">
    <text evidence="5">The sequence shown here is derived from an EMBL/GenBank/DDBJ whole genome shotgun (WGS) entry which is preliminary data.</text>
</comment>
<dbReference type="EMBL" id="BQKE01000005">
    <property type="protein sequence ID" value="GJM64343.1"/>
    <property type="molecule type" value="Genomic_DNA"/>
</dbReference>
<dbReference type="GO" id="GO:0005975">
    <property type="term" value="P:carbohydrate metabolic process"/>
    <property type="evidence" value="ECO:0007669"/>
    <property type="project" value="InterPro"/>
</dbReference>
<dbReference type="InterPro" id="IPR051801">
    <property type="entry name" value="GH28_Enzymes"/>
</dbReference>
<keyword evidence="6" id="KW-1185">Reference proteome</keyword>
<dbReference type="RefSeq" id="WP_338239409.1">
    <property type="nucleotide sequence ID" value="NZ_BQKE01000005.1"/>
</dbReference>
<sequence length="523" mass="58663">MKKISFLFCISLLYLGSCQRVQEEDPFVKGVANVMEKIAPPKIEGPSILLTEFSGQLPDANGTYDFRSDIQAAIDSLSAMGGGHLIFNNTLGSESWIKWTEVYRCKGPINLKSNVALGFDPSTVLHFEFAPEAYLGEDGKGVLRRYEGTMMYSFSPLIYGFNIENVKLYSTSKNGASPIITGDGELWLEWQQVGRKSRIDRGLLPSNMLLKKVNVDGVPVADRVFNDVKEDFYRPQLFSLYFSKNILVDGIKFQDSPFWMINPVFCQNLTFQNLILDGKIVNNDGIDPDGCEGVLIQNVLFDTHDDNIAIKSGRDREAREGVAVEGTEMAKLNSPFIRDGLVGNNKTKHVFIRNCHFKNHYAICIGSEIGAGAQHIYALDNYALQDVKMGVFLKSNRTRGGVIEDVYVRNFKINEIGKDAICIISNYDNDSTSPYPTMFKNISIENMEVNHSATGVRIYGWADAVLENIKLKNIHIQSTDSNKPVLEYNFVRDLSLENVSIGNQQFDYKESRIVKGENAPQQL</sequence>
<evidence type="ECO:0000313" key="5">
    <source>
        <dbReference type="EMBL" id="GJM64343.1"/>
    </source>
</evidence>
<protein>
    <submittedName>
        <fullName evidence="5">Glycoside hydrolase</fullName>
    </submittedName>
</protein>
<reference evidence="5 6" key="1">
    <citation type="submission" date="2021-12" db="EMBL/GenBank/DDBJ databases">
        <title>Genome sequencing of bacteria with rrn-lacking chromosome and rrn-plasmid.</title>
        <authorList>
            <person name="Anda M."/>
            <person name="Iwasaki W."/>
        </authorList>
    </citation>
    <scope>NUCLEOTIDE SEQUENCE [LARGE SCALE GENOMIC DNA]</scope>
    <source>
        <strain evidence="5 6">NBRC 15940</strain>
    </source>
</reference>
<dbReference type="PANTHER" id="PTHR31339:SF9">
    <property type="entry name" value="PLASMIN AND FIBRONECTIN-BINDING PROTEIN A"/>
    <property type="match status" value="1"/>
</dbReference>
<keyword evidence="2 4" id="KW-0378">Hydrolase</keyword>
<dbReference type="PANTHER" id="PTHR31339">
    <property type="entry name" value="PECTIN LYASE-RELATED"/>
    <property type="match status" value="1"/>
</dbReference>
<evidence type="ECO:0000313" key="6">
    <source>
        <dbReference type="Proteomes" id="UP001310022"/>
    </source>
</evidence>